<reference evidence="6 7" key="1">
    <citation type="submission" date="2019-02" db="EMBL/GenBank/DDBJ databases">
        <title>Deep-cultivation of Planctomycetes and their phenomic and genomic characterization uncovers novel biology.</title>
        <authorList>
            <person name="Wiegand S."/>
            <person name="Jogler M."/>
            <person name="Boedeker C."/>
            <person name="Pinto D."/>
            <person name="Vollmers J."/>
            <person name="Rivas-Marin E."/>
            <person name="Kohn T."/>
            <person name="Peeters S.H."/>
            <person name="Heuer A."/>
            <person name="Rast P."/>
            <person name="Oberbeckmann S."/>
            <person name="Bunk B."/>
            <person name="Jeske O."/>
            <person name="Meyerdierks A."/>
            <person name="Storesund J.E."/>
            <person name="Kallscheuer N."/>
            <person name="Luecker S."/>
            <person name="Lage O.M."/>
            <person name="Pohl T."/>
            <person name="Merkel B.J."/>
            <person name="Hornburger P."/>
            <person name="Mueller R.-W."/>
            <person name="Bruemmer F."/>
            <person name="Labrenz M."/>
            <person name="Spormann A.M."/>
            <person name="Op den Camp H."/>
            <person name="Overmann J."/>
            <person name="Amann R."/>
            <person name="Jetten M.S.M."/>
            <person name="Mascher T."/>
            <person name="Medema M.H."/>
            <person name="Devos D.P."/>
            <person name="Kaster A.-K."/>
            <person name="Ovreas L."/>
            <person name="Rohde M."/>
            <person name="Galperin M.Y."/>
            <person name="Jogler C."/>
        </authorList>
    </citation>
    <scope>NUCLEOTIDE SEQUENCE [LARGE SCALE GENOMIC DNA]</scope>
    <source>
        <strain evidence="6 7">ETA_A8</strain>
    </source>
</reference>
<dbReference type="InterPro" id="IPR024403">
    <property type="entry name" value="DHOase_cat"/>
</dbReference>
<evidence type="ECO:0000256" key="2">
    <source>
        <dbReference type="ARBA" id="ARBA00022975"/>
    </source>
</evidence>
<dbReference type="InterPro" id="IPR004722">
    <property type="entry name" value="DHOase"/>
</dbReference>
<evidence type="ECO:0000259" key="4">
    <source>
        <dbReference type="Pfam" id="PF07969"/>
    </source>
</evidence>
<dbReference type="OrthoDB" id="9765462at2"/>
<dbReference type="SUPFAM" id="SSF51338">
    <property type="entry name" value="Composite domain of metallo-dependent hydrolases"/>
    <property type="match status" value="1"/>
</dbReference>
<dbReference type="NCBIfam" id="TIGR00857">
    <property type="entry name" value="pyrC_multi"/>
    <property type="match status" value="1"/>
</dbReference>
<keyword evidence="2 3" id="KW-0665">Pyrimidine biosynthesis</keyword>
<feature type="domain" description="Dihydroorotase catalytic" evidence="5">
    <location>
        <begin position="48"/>
        <end position="234"/>
    </location>
</feature>
<dbReference type="AlphaFoldDB" id="A0A517YHD2"/>
<dbReference type="SUPFAM" id="SSF51556">
    <property type="entry name" value="Metallo-dependent hydrolases"/>
    <property type="match status" value="1"/>
</dbReference>
<comment type="catalytic activity">
    <reaction evidence="3">
        <text>(S)-dihydroorotate + H2O = N-carbamoyl-L-aspartate + H(+)</text>
        <dbReference type="Rhea" id="RHEA:24296"/>
        <dbReference type="ChEBI" id="CHEBI:15377"/>
        <dbReference type="ChEBI" id="CHEBI:15378"/>
        <dbReference type="ChEBI" id="CHEBI:30864"/>
        <dbReference type="ChEBI" id="CHEBI:32814"/>
        <dbReference type="EC" id="3.5.2.3"/>
    </reaction>
</comment>
<protein>
    <recommendedName>
        <fullName evidence="3">Dihydroorotase</fullName>
        <shortName evidence="3">DHOase</shortName>
        <ecNumber evidence="3">3.5.2.3</ecNumber>
    </recommendedName>
</protein>
<keyword evidence="3 6" id="KW-0378">Hydrolase</keyword>
<feature type="binding site" evidence="3">
    <location>
        <position position="59"/>
    </location>
    <ligand>
        <name>Zn(2+)</name>
        <dbReference type="ChEBI" id="CHEBI:29105"/>
        <label>1</label>
    </ligand>
</feature>
<dbReference type="PANTHER" id="PTHR43668:SF2">
    <property type="entry name" value="ALLANTOINASE"/>
    <property type="match status" value="1"/>
</dbReference>
<gene>
    <name evidence="6" type="primary">pyrC_2</name>
    <name evidence="3" type="synonym">pyrC</name>
    <name evidence="6" type="ORF">ETAA8_47370</name>
</gene>
<dbReference type="Pfam" id="PF12890">
    <property type="entry name" value="DHOase"/>
    <property type="match status" value="1"/>
</dbReference>
<evidence type="ECO:0000259" key="5">
    <source>
        <dbReference type="Pfam" id="PF12890"/>
    </source>
</evidence>
<dbReference type="GO" id="GO:0044205">
    <property type="term" value="P:'de novo' UMP biosynthetic process"/>
    <property type="evidence" value="ECO:0007669"/>
    <property type="project" value="UniProtKB-UniRule"/>
</dbReference>
<dbReference type="GO" id="GO:0008270">
    <property type="term" value="F:zinc ion binding"/>
    <property type="evidence" value="ECO:0007669"/>
    <property type="project" value="UniProtKB-UniRule"/>
</dbReference>
<dbReference type="Proteomes" id="UP000315017">
    <property type="component" value="Chromosome"/>
</dbReference>
<dbReference type="InterPro" id="IPR050138">
    <property type="entry name" value="DHOase/Allantoinase_Hydrolase"/>
</dbReference>
<comment type="function">
    <text evidence="3">Catalyzes the reversible cyclization of carbamoyl aspartate to dihydroorotate.</text>
</comment>
<dbReference type="KEGG" id="aagg:ETAA8_47370"/>
<evidence type="ECO:0000256" key="1">
    <source>
        <dbReference type="ARBA" id="ARBA00022833"/>
    </source>
</evidence>
<dbReference type="Gene3D" id="2.30.40.10">
    <property type="entry name" value="Urease, subunit C, domain 1"/>
    <property type="match status" value="1"/>
</dbReference>
<dbReference type="PANTHER" id="PTHR43668">
    <property type="entry name" value="ALLANTOINASE"/>
    <property type="match status" value="1"/>
</dbReference>
<feature type="binding site" evidence="3">
    <location>
        <position position="178"/>
    </location>
    <ligand>
        <name>Zn(2+)</name>
        <dbReference type="ChEBI" id="CHEBI:29105"/>
        <label>2</label>
    </ligand>
</feature>
<comment type="cofactor">
    <cofactor evidence="3">
        <name>Zn(2+)</name>
        <dbReference type="ChEBI" id="CHEBI:29105"/>
    </cofactor>
    <text evidence="3">Binds 2 Zn(2+) ions per subunit.</text>
</comment>
<dbReference type="GO" id="GO:0004151">
    <property type="term" value="F:dihydroorotase activity"/>
    <property type="evidence" value="ECO:0007669"/>
    <property type="project" value="UniProtKB-UniRule"/>
</dbReference>
<dbReference type="GO" id="GO:0005737">
    <property type="term" value="C:cytoplasm"/>
    <property type="evidence" value="ECO:0007669"/>
    <property type="project" value="TreeGrafter"/>
</dbReference>
<dbReference type="GO" id="GO:0004038">
    <property type="term" value="F:allantoinase activity"/>
    <property type="evidence" value="ECO:0007669"/>
    <property type="project" value="TreeGrafter"/>
</dbReference>
<dbReference type="EMBL" id="CP036274">
    <property type="protein sequence ID" value="QDU29622.1"/>
    <property type="molecule type" value="Genomic_DNA"/>
</dbReference>
<organism evidence="6 7">
    <name type="scientific">Anatilimnocola aggregata</name>
    <dbReference type="NCBI Taxonomy" id="2528021"/>
    <lineage>
        <taxon>Bacteria</taxon>
        <taxon>Pseudomonadati</taxon>
        <taxon>Planctomycetota</taxon>
        <taxon>Planctomycetia</taxon>
        <taxon>Pirellulales</taxon>
        <taxon>Pirellulaceae</taxon>
        <taxon>Anatilimnocola</taxon>
    </lineage>
</organism>
<feature type="binding site" evidence="3">
    <location>
        <begin position="322"/>
        <end position="323"/>
    </location>
    <ligand>
        <name>substrate</name>
    </ligand>
</feature>
<comment type="pathway">
    <text evidence="3">Pyrimidine metabolism; UMP biosynthesis via de novo pathway; (S)-dihydroorotate from bicarbonate: step 3/3.</text>
</comment>
<evidence type="ECO:0000313" key="6">
    <source>
        <dbReference type="EMBL" id="QDU29622.1"/>
    </source>
</evidence>
<dbReference type="HAMAP" id="MF_00220_B">
    <property type="entry name" value="PyrC_classI_B"/>
    <property type="match status" value="1"/>
</dbReference>
<keyword evidence="7" id="KW-1185">Reference proteome</keyword>
<dbReference type="InterPro" id="IPR011059">
    <property type="entry name" value="Metal-dep_hydrolase_composite"/>
</dbReference>
<dbReference type="RefSeq" id="WP_145093707.1">
    <property type="nucleotide sequence ID" value="NZ_CP036274.1"/>
</dbReference>
<evidence type="ECO:0000313" key="7">
    <source>
        <dbReference type="Proteomes" id="UP000315017"/>
    </source>
</evidence>
<dbReference type="EC" id="3.5.2.3" evidence="3"/>
<dbReference type="Gene3D" id="3.20.20.140">
    <property type="entry name" value="Metal-dependent hydrolases"/>
    <property type="match status" value="1"/>
</dbReference>
<name>A0A517YHD2_9BACT</name>
<dbReference type="GO" id="GO:0006145">
    <property type="term" value="P:purine nucleobase catabolic process"/>
    <property type="evidence" value="ECO:0007669"/>
    <property type="project" value="TreeGrafter"/>
</dbReference>
<evidence type="ECO:0000256" key="3">
    <source>
        <dbReference type="HAMAP-Rule" id="MF_00220"/>
    </source>
</evidence>
<feature type="domain" description="Amidohydrolase 3" evidence="4">
    <location>
        <begin position="344"/>
        <end position="419"/>
    </location>
</feature>
<dbReference type="InterPro" id="IPR013108">
    <property type="entry name" value="Amidohydro_3"/>
</dbReference>
<keyword evidence="1 3" id="KW-0862">Zinc</keyword>
<dbReference type="UniPathway" id="UPA00070">
    <property type="reaction ID" value="UER00117"/>
</dbReference>
<accession>A0A517YHD2</accession>
<proteinExistence type="inferred from homology"/>
<dbReference type="InterPro" id="IPR032466">
    <property type="entry name" value="Metal_Hydrolase"/>
</dbReference>
<keyword evidence="3" id="KW-0479">Metal-binding</keyword>
<comment type="caution">
    <text evidence="3">Lacks conserved residue(s) required for the propagation of feature annotation.</text>
</comment>
<feature type="binding site" evidence="3">
    <location>
        <position position="277"/>
    </location>
    <ligand>
        <name>substrate</name>
    </ligand>
</feature>
<dbReference type="Pfam" id="PF07969">
    <property type="entry name" value="Amidohydro_3"/>
    <property type="match status" value="1"/>
</dbReference>
<sequence length="426" mass="45563">MRLLIQNGRVICPDQGLDRVMSVLVEDGRIAALDAEGRGDEQVIDATGKVVAPGLIDIHTQLREPGCEEDETIASGTAAALAGGYTTIACLPETDPPIDTAASVEFVRQKAARAANCNVFVIACVSKNKEGKELAELGTLSEAGAIAFSDGMASIQSSELLRRALEYSLMFGKPILHHPESIELSRGGVMHEGKTSLVLGLAGMPAEAEDVMTSRDIRLTEATHGRLHLLNISSAVSIELVRRTKLRGIHLTAGVCAINFTLTDEELRSFDADFKLNPPLRSREHVEACIAGLKFGTIDIISAGHAPRASEKKMQELDLAPFGMSSLETTLPLVITKLIEPGHLDWISALAKLTVNPAKLLGLNKGTLRVGADADLTIIDPATRWTVDPSKFKSKSCNTPLAGYAMIGRATQTIVGGEVKYERIAD</sequence>
<dbReference type="CDD" id="cd01317">
    <property type="entry name" value="DHOase_IIa"/>
    <property type="match status" value="1"/>
</dbReference>
<comment type="similarity">
    <text evidence="3">Belongs to the metallo-dependent hydrolases superfamily. DHOase family. Class I DHOase subfamily.</text>
</comment>